<dbReference type="InterPro" id="IPR008593">
    <property type="entry name" value="Dam_MeTrfase"/>
</dbReference>
<reference evidence="2" key="1">
    <citation type="journal article" date="2020" name="Microbiol. Resour. Announc.">
        <title>Complete Genome Sequence of Geobacillus sp. Strain E55-1, Isolated from Mine Geyser in Japan.</title>
        <authorList>
            <person name="Miyazaki K."/>
            <person name="Hase E."/>
            <person name="Tokito N."/>
        </authorList>
    </citation>
    <scope>NUCLEOTIDE SEQUENCE [LARGE SCALE GENOMIC DNA]</scope>
    <source>
        <strain evidence="2">E55-1</strain>
        <plasmid evidence="2">pGspE55-1</plasmid>
    </source>
</reference>
<proteinExistence type="predicted"/>
<geneLocation type="plasmid" evidence="1 2">
    <name>pGspE55-1</name>
</geneLocation>
<dbReference type="Proteomes" id="UP000501421">
    <property type="component" value="Plasmid pGspE55-1"/>
</dbReference>
<accession>A0A679FQR1</accession>
<dbReference type="EMBL" id="AP022558">
    <property type="protein sequence ID" value="BBW98992.1"/>
    <property type="molecule type" value="Genomic_DNA"/>
</dbReference>
<dbReference type="GO" id="GO:0009007">
    <property type="term" value="F:site-specific DNA-methyltransferase (adenine-specific) activity"/>
    <property type="evidence" value="ECO:0007669"/>
    <property type="project" value="InterPro"/>
</dbReference>
<gene>
    <name evidence="1" type="ORF">GsuE55_38250</name>
</gene>
<dbReference type="GO" id="GO:0003677">
    <property type="term" value="F:DNA binding"/>
    <property type="evidence" value="ECO:0007669"/>
    <property type="project" value="InterPro"/>
</dbReference>
<evidence type="ECO:0000313" key="2">
    <source>
        <dbReference type="Proteomes" id="UP000501421"/>
    </source>
</evidence>
<protein>
    <recommendedName>
        <fullName evidence="3">Adenine methyltransferase</fullName>
    </recommendedName>
</protein>
<sequence length="115" mass="13038">MADNAKCERFFSPEENGLLQEWSGTCWMNPPYGREIGKWVKKAYESSQKAGVTVVCLLPARTDTKWWHEYCMKGEIRLIKGRLTFEGGKHPAPFPSAIVIFGERAHPGKTTSFIC</sequence>
<keyword evidence="2" id="KW-1185">Reference proteome</keyword>
<dbReference type="GO" id="GO:0009307">
    <property type="term" value="P:DNA restriction-modification system"/>
    <property type="evidence" value="ECO:0007669"/>
    <property type="project" value="InterPro"/>
</dbReference>
<name>A0A679FQR1_9BACL</name>
<organism evidence="1 2">
    <name type="scientific">Geobacillus subterraneus</name>
    <dbReference type="NCBI Taxonomy" id="129338"/>
    <lineage>
        <taxon>Bacteria</taxon>
        <taxon>Bacillati</taxon>
        <taxon>Bacillota</taxon>
        <taxon>Bacilli</taxon>
        <taxon>Bacillales</taxon>
        <taxon>Anoxybacillaceae</taxon>
        <taxon>Geobacillus</taxon>
    </lineage>
</organism>
<evidence type="ECO:0008006" key="3">
    <source>
        <dbReference type="Google" id="ProtNLM"/>
    </source>
</evidence>
<evidence type="ECO:0000313" key="1">
    <source>
        <dbReference type="EMBL" id="BBW98992.1"/>
    </source>
</evidence>
<dbReference type="AlphaFoldDB" id="A0A679FQR1"/>
<dbReference type="Pfam" id="PF05869">
    <property type="entry name" value="Dam"/>
    <property type="match status" value="1"/>
</dbReference>
<keyword evidence="1" id="KW-0614">Plasmid</keyword>